<keyword evidence="12" id="KW-0732">Signal</keyword>
<dbReference type="AlphaFoldDB" id="A0A533IC66"/>
<comment type="caution">
    <text evidence="14">The sequence shown here is derived from an EMBL/GenBank/DDBJ whole genome shotgun (WGS) entry which is preliminary data.</text>
</comment>
<name>A0A533IC66_PARDE</name>
<dbReference type="Proteomes" id="UP000315344">
    <property type="component" value="Unassembled WGS sequence"/>
</dbReference>
<evidence type="ECO:0000256" key="8">
    <source>
        <dbReference type="ARBA" id="ARBA00022977"/>
    </source>
</evidence>
<evidence type="ECO:0000256" key="10">
    <source>
        <dbReference type="ARBA" id="ARBA00033171"/>
    </source>
</evidence>
<evidence type="ECO:0000256" key="3">
    <source>
        <dbReference type="ARBA" id="ARBA00009406"/>
    </source>
</evidence>
<keyword evidence="8" id="KW-0784">Thiamine biosynthesis</keyword>
<reference evidence="14 15" key="1">
    <citation type="journal article" date="2017" name="Nat. Commun.">
        <title>In situ click chemistry generation of cyclooxygenase-2 inhibitors.</title>
        <authorList>
            <person name="Bhardwaj A."/>
            <person name="Kaur J."/>
            <person name="Wuest M."/>
            <person name="Wuest F."/>
        </authorList>
    </citation>
    <scope>NUCLEOTIDE SEQUENCE [LARGE SCALE GENOMIC DNA]</scope>
    <source>
        <strain evidence="14">S2_012_000_R3_94</strain>
    </source>
</reference>
<comment type="function">
    <text evidence="1">Responsible for the formation of the pyrimidine heterocycle in the thiamine biosynthesis pathway. Catalyzes the formation of hydroxymethylpyrimidine phosphate (HMP-P) from histidine and pyridoxal phosphate (PLP). The protein uses PLP and the active site histidine to form HMP-P, generating an inactive enzyme. The enzyme can only undergo a single turnover, which suggests it is a suicide enzyme.</text>
</comment>
<comment type="subunit">
    <text evidence="4">Homodimer.</text>
</comment>
<dbReference type="Gene3D" id="3.40.190.10">
    <property type="entry name" value="Periplasmic binding protein-like II"/>
    <property type="match status" value="2"/>
</dbReference>
<organism evidence="14 15">
    <name type="scientific">Paracoccus denitrificans</name>
    <dbReference type="NCBI Taxonomy" id="266"/>
    <lineage>
        <taxon>Bacteria</taxon>
        <taxon>Pseudomonadati</taxon>
        <taxon>Pseudomonadota</taxon>
        <taxon>Alphaproteobacteria</taxon>
        <taxon>Rhodobacterales</taxon>
        <taxon>Paracoccaceae</taxon>
        <taxon>Paracoccus</taxon>
    </lineage>
</organism>
<dbReference type="PANTHER" id="PTHR31528">
    <property type="entry name" value="4-AMINO-5-HYDROXYMETHYL-2-METHYLPYRIMIDINE PHOSPHATE SYNTHASE THI11-RELATED"/>
    <property type="match status" value="1"/>
</dbReference>
<comment type="similarity">
    <text evidence="3">Belongs to the NMT1/THI5 family.</text>
</comment>
<feature type="domain" description="SsuA/THI5-like" evidence="13">
    <location>
        <begin position="31"/>
        <end position="243"/>
    </location>
</feature>
<evidence type="ECO:0000256" key="4">
    <source>
        <dbReference type="ARBA" id="ARBA00011738"/>
    </source>
</evidence>
<feature type="signal peptide" evidence="12">
    <location>
        <begin position="1"/>
        <end position="18"/>
    </location>
</feature>
<evidence type="ECO:0000313" key="15">
    <source>
        <dbReference type="Proteomes" id="UP000315344"/>
    </source>
</evidence>
<proteinExistence type="inferred from homology"/>
<evidence type="ECO:0000259" key="13">
    <source>
        <dbReference type="Pfam" id="PF09084"/>
    </source>
</evidence>
<evidence type="ECO:0000256" key="7">
    <source>
        <dbReference type="ARBA" id="ARBA00022898"/>
    </source>
</evidence>
<evidence type="ECO:0000256" key="5">
    <source>
        <dbReference type="ARBA" id="ARBA00022679"/>
    </source>
</evidence>
<dbReference type="InterPro" id="IPR015168">
    <property type="entry name" value="SsuA/THI5"/>
</dbReference>
<protein>
    <recommendedName>
        <fullName evidence="10">Thiamine pyrimidine synthase</fullName>
    </recommendedName>
</protein>
<comment type="pathway">
    <text evidence="2">Cofactor biosynthesis; thiamine diphosphate biosynthesis.</text>
</comment>
<accession>A0A533IC66</accession>
<dbReference type="PANTHER" id="PTHR31528:SF1">
    <property type="entry name" value="4-AMINO-5-HYDROXYMETHYL-2-METHYLPYRIMIDINE PHOSPHATE SYNTHASE THI11-RELATED"/>
    <property type="match status" value="1"/>
</dbReference>
<evidence type="ECO:0000313" key="14">
    <source>
        <dbReference type="EMBL" id="TKW67238.1"/>
    </source>
</evidence>
<dbReference type="GO" id="GO:0046872">
    <property type="term" value="F:metal ion binding"/>
    <property type="evidence" value="ECO:0007669"/>
    <property type="project" value="UniProtKB-KW"/>
</dbReference>
<feature type="chain" id="PRO_5021950166" description="Thiamine pyrimidine synthase" evidence="12">
    <location>
        <begin position="19"/>
        <end position="327"/>
    </location>
</feature>
<evidence type="ECO:0000256" key="6">
    <source>
        <dbReference type="ARBA" id="ARBA00022723"/>
    </source>
</evidence>
<dbReference type="SUPFAM" id="SSF53850">
    <property type="entry name" value="Periplasmic binding protein-like II"/>
    <property type="match status" value="1"/>
</dbReference>
<keyword evidence="5" id="KW-0808">Transferase</keyword>
<dbReference type="EMBL" id="VAFL01000004">
    <property type="protein sequence ID" value="TKW67238.1"/>
    <property type="molecule type" value="Genomic_DNA"/>
</dbReference>
<evidence type="ECO:0000256" key="2">
    <source>
        <dbReference type="ARBA" id="ARBA00004948"/>
    </source>
</evidence>
<dbReference type="InterPro" id="IPR027939">
    <property type="entry name" value="NMT1/THI5"/>
</dbReference>
<evidence type="ECO:0000256" key="9">
    <source>
        <dbReference type="ARBA" id="ARBA00023004"/>
    </source>
</evidence>
<keyword evidence="7" id="KW-0663">Pyridoxal phosphate</keyword>
<dbReference type="GO" id="GO:0009228">
    <property type="term" value="P:thiamine biosynthetic process"/>
    <property type="evidence" value="ECO:0007669"/>
    <property type="project" value="UniProtKB-KW"/>
</dbReference>
<sequence>MTKLLTAAFFLAALPAQAQEKLSVALDWTPNTNHVGLYVAEAQGWFEEAGLAVDILPYTDTSASALIASGVAEFGVVGVVGFTSQRAAGADLQAVFAITQHETGRLVVNGDNDEIQRPADLDGKTYAGFGSDWESALIGTMIRNDGGKGDYETVTLGTSAYEALANGRVDFTLEVQTWEGVNADLLGRSQRGFRYADFGVPDQQTTLIAGSGEWIAAHPEQTRAFVQAVQRGYAFAVENPADAADILIAASGGMLPDAELVHASMETLIESGFLQDEGEPVGLIDGPMLAASAAFLAQAGGLRDSNGATLSSAPDVANWFSNDYLTK</sequence>
<gene>
    <name evidence="14" type="ORF">DI616_06140</name>
</gene>
<keyword evidence="6" id="KW-0479">Metal-binding</keyword>
<evidence type="ECO:0000256" key="11">
    <source>
        <dbReference type="ARBA" id="ARBA00048179"/>
    </source>
</evidence>
<evidence type="ECO:0000256" key="1">
    <source>
        <dbReference type="ARBA" id="ARBA00003469"/>
    </source>
</evidence>
<evidence type="ECO:0000256" key="12">
    <source>
        <dbReference type="SAM" id="SignalP"/>
    </source>
</evidence>
<dbReference type="Pfam" id="PF09084">
    <property type="entry name" value="NMT1"/>
    <property type="match status" value="1"/>
</dbReference>
<keyword evidence="9" id="KW-0408">Iron</keyword>
<dbReference type="GO" id="GO:0016740">
    <property type="term" value="F:transferase activity"/>
    <property type="evidence" value="ECO:0007669"/>
    <property type="project" value="UniProtKB-KW"/>
</dbReference>
<comment type="catalytic activity">
    <reaction evidence="11">
        <text>N(6)-(pyridoxal phosphate)-L-lysyl-[4-amino-5-hydroxymethyl-2-methylpyrimidine phosphate synthase] + L-histidyl-[4-amino-5-hydroxymethyl-2-methylpyrimidine phosphate synthase] + 2 Fe(3+) + 4 H2O = L-lysyl-[4-amino-5-hydroxymethyl-2-methylpyrimidine phosphate synthase] + (2S)-2-amino-5-hydroxy-4-oxopentanoyl-[4-amino-5-hydroxymethyl-2-methylpyrimidine phosphate synthase] + 4-amino-2-methyl-5-(phosphooxymethyl)pyrimidine + 3-oxopropanoate + 2 Fe(2+) + 2 H(+)</text>
        <dbReference type="Rhea" id="RHEA:65756"/>
        <dbReference type="Rhea" id="RHEA-COMP:16892"/>
        <dbReference type="Rhea" id="RHEA-COMP:16893"/>
        <dbReference type="Rhea" id="RHEA-COMP:16894"/>
        <dbReference type="Rhea" id="RHEA-COMP:16895"/>
        <dbReference type="ChEBI" id="CHEBI:15377"/>
        <dbReference type="ChEBI" id="CHEBI:15378"/>
        <dbReference type="ChEBI" id="CHEBI:29033"/>
        <dbReference type="ChEBI" id="CHEBI:29034"/>
        <dbReference type="ChEBI" id="CHEBI:29969"/>
        <dbReference type="ChEBI" id="CHEBI:29979"/>
        <dbReference type="ChEBI" id="CHEBI:33190"/>
        <dbReference type="ChEBI" id="CHEBI:58354"/>
        <dbReference type="ChEBI" id="CHEBI:143915"/>
        <dbReference type="ChEBI" id="CHEBI:157692"/>
    </reaction>
    <physiologicalReaction direction="left-to-right" evidence="11">
        <dbReference type="Rhea" id="RHEA:65757"/>
    </physiologicalReaction>
</comment>